<evidence type="ECO:0000256" key="8">
    <source>
        <dbReference type="ARBA" id="ARBA00023033"/>
    </source>
</evidence>
<keyword evidence="8 10" id="KW-0503">Monooxygenase</keyword>
<dbReference type="AlphaFoldDB" id="R7S2X4"/>
<dbReference type="InterPro" id="IPR001128">
    <property type="entry name" value="Cyt_P450"/>
</dbReference>
<keyword evidence="4 9" id="KW-0349">Heme</keyword>
<dbReference type="Proteomes" id="UP000054196">
    <property type="component" value="Unassembled WGS sequence"/>
</dbReference>
<evidence type="ECO:0000256" key="7">
    <source>
        <dbReference type="ARBA" id="ARBA00023004"/>
    </source>
</evidence>
<dbReference type="HOGENOM" id="CLU_001570_25_0_1"/>
<keyword evidence="5 9" id="KW-0479">Metal-binding</keyword>
<dbReference type="InterPro" id="IPR017972">
    <property type="entry name" value="Cyt_P450_CS"/>
</dbReference>
<evidence type="ECO:0000256" key="5">
    <source>
        <dbReference type="ARBA" id="ARBA00022723"/>
    </source>
</evidence>
<dbReference type="GO" id="GO:0016705">
    <property type="term" value="F:oxidoreductase activity, acting on paired donors, with incorporation or reduction of molecular oxygen"/>
    <property type="evidence" value="ECO:0007669"/>
    <property type="project" value="InterPro"/>
</dbReference>
<comment type="cofactor">
    <cofactor evidence="1 9">
        <name>heme</name>
        <dbReference type="ChEBI" id="CHEBI:30413"/>
    </cofactor>
</comment>
<dbReference type="RefSeq" id="XP_007388618.1">
    <property type="nucleotide sequence ID" value="XM_007388556.1"/>
</dbReference>
<evidence type="ECO:0000256" key="9">
    <source>
        <dbReference type="PIRSR" id="PIRSR602401-1"/>
    </source>
</evidence>
<dbReference type="InterPro" id="IPR002401">
    <property type="entry name" value="Cyt_P450_E_grp-I"/>
</dbReference>
<evidence type="ECO:0000256" key="3">
    <source>
        <dbReference type="ARBA" id="ARBA00010617"/>
    </source>
</evidence>
<dbReference type="PRINTS" id="PR00463">
    <property type="entry name" value="EP450I"/>
</dbReference>
<gene>
    <name evidence="11" type="ORF">PUNSTDRAFT_55727</name>
</gene>
<dbReference type="PROSITE" id="PS00086">
    <property type="entry name" value="CYTOCHROME_P450"/>
    <property type="match status" value="1"/>
</dbReference>
<name>R7S2X4_PUNST</name>
<dbReference type="Pfam" id="PF00067">
    <property type="entry name" value="p450"/>
    <property type="match status" value="1"/>
</dbReference>
<keyword evidence="12" id="KW-1185">Reference proteome</keyword>
<dbReference type="GO" id="GO:0005506">
    <property type="term" value="F:iron ion binding"/>
    <property type="evidence" value="ECO:0007669"/>
    <property type="project" value="InterPro"/>
</dbReference>
<accession>R7S2X4</accession>
<organism evidence="11 12">
    <name type="scientific">Punctularia strigosozonata (strain HHB-11173)</name>
    <name type="common">White-rot fungus</name>
    <dbReference type="NCBI Taxonomy" id="741275"/>
    <lineage>
        <taxon>Eukaryota</taxon>
        <taxon>Fungi</taxon>
        <taxon>Dikarya</taxon>
        <taxon>Basidiomycota</taxon>
        <taxon>Agaricomycotina</taxon>
        <taxon>Agaricomycetes</taxon>
        <taxon>Corticiales</taxon>
        <taxon>Punctulariaceae</taxon>
        <taxon>Punctularia</taxon>
    </lineage>
</organism>
<dbReference type="PRINTS" id="PR00385">
    <property type="entry name" value="P450"/>
</dbReference>
<reference evidence="12" key="1">
    <citation type="journal article" date="2012" name="Science">
        <title>The Paleozoic origin of enzymatic lignin decomposition reconstructed from 31 fungal genomes.</title>
        <authorList>
            <person name="Floudas D."/>
            <person name="Binder M."/>
            <person name="Riley R."/>
            <person name="Barry K."/>
            <person name="Blanchette R.A."/>
            <person name="Henrissat B."/>
            <person name="Martinez A.T."/>
            <person name="Otillar R."/>
            <person name="Spatafora J.W."/>
            <person name="Yadav J.S."/>
            <person name="Aerts A."/>
            <person name="Benoit I."/>
            <person name="Boyd A."/>
            <person name="Carlson A."/>
            <person name="Copeland A."/>
            <person name="Coutinho P.M."/>
            <person name="de Vries R.P."/>
            <person name="Ferreira P."/>
            <person name="Findley K."/>
            <person name="Foster B."/>
            <person name="Gaskell J."/>
            <person name="Glotzer D."/>
            <person name="Gorecki P."/>
            <person name="Heitman J."/>
            <person name="Hesse C."/>
            <person name="Hori C."/>
            <person name="Igarashi K."/>
            <person name="Jurgens J.A."/>
            <person name="Kallen N."/>
            <person name="Kersten P."/>
            <person name="Kohler A."/>
            <person name="Kuees U."/>
            <person name="Kumar T.K.A."/>
            <person name="Kuo A."/>
            <person name="LaButti K."/>
            <person name="Larrondo L.F."/>
            <person name="Lindquist E."/>
            <person name="Ling A."/>
            <person name="Lombard V."/>
            <person name="Lucas S."/>
            <person name="Lundell T."/>
            <person name="Martin R."/>
            <person name="McLaughlin D.J."/>
            <person name="Morgenstern I."/>
            <person name="Morin E."/>
            <person name="Murat C."/>
            <person name="Nagy L.G."/>
            <person name="Nolan M."/>
            <person name="Ohm R.A."/>
            <person name="Patyshakuliyeva A."/>
            <person name="Rokas A."/>
            <person name="Ruiz-Duenas F.J."/>
            <person name="Sabat G."/>
            <person name="Salamov A."/>
            <person name="Samejima M."/>
            <person name="Schmutz J."/>
            <person name="Slot J.C."/>
            <person name="St John F."/>
            <person name="Stenlid J."/>
            <person name="Sun H."/>
            <person name="Sun S."/>
            <person name="Syed K."/>
            <person name="Tsang A."/>
            <person name="Wiebenga A."/>
            <person name="Young D."/>
            <person name="Pisabarro A."/>
            <person name="Eastwood D.C."/>
            <person name="Martin F."/>
            <person name="Cullen D."/>
            <person name="Grigoriev I.V."/>
            <person name="Hibbett D.S."/>
        </authorList>
    </citation>
    <scope>NUCLEOTIDE SEQUENCE [LARGE SCALE GENOMIC DNA]</scope>
    <source>
        <strain evidence="12">HHB-11173 SS5</strain>
    </source>
</reference>
<evidence type="ECO:0000256" key="4">
    <source>
        <dbReference type="ARBA" id="ARBA00022617"/>
    </source>
</evidence>
<evidence type="ECO:0000256" key="1">
    <source>
        <dbReference type="ARBA" id="ARBA00001971"/>
    </source>
</evidence>
<proteinExistence type="inferred from homology"/>
<keyword evidence="6 10" id="KW-0560">Oxidoreductase</keyword>
<comment type="pathway">
    <text evidence="2">Secondary metabolite biosynthesis.</text>
</comment>
<sequence>MYNASPDAYKQMMAQDSVGDIDKPADAVTLTFFGQNVVTSTGAMWKKHRKIAAPAFNQETYADVWNVTASLYHQMQSSEAWKAGDVINFPAFNRFTTRMALLVIAACGFDMRIGWEESPSYPGLHSTIDQVIVTVSSNLLIRIVAPEWVLSIPSAAMRTIKVAYADLRQYLTAEISSKRADVQKRKAVGGMTESTDRNVFGRLVAASEAEGSAGLDESELMGNLFIFLFAGHETTAHTLVVTLALLAVHPEEQERIYRHVSDVVGDREPTFQDFSDLNPVLHAFSEAMRLYPPAYVQIRSPTADVVIQYNDVDRPEITHDVFVAKGTMMCMDQVGLNRNPRMFPQPDEFIPSRWDGKTTDDLLPFSFGPRVCLGKKFALVEAVCFLTHLLRDWRVEIDLSGFASFQDWRAEHLYPTMGVTLKTGDVPLRMVKRSRC</sequence>
<dbReference type="InterPro" id="IPR050121">
    <property type="entry name" value="Cytochrome_P450_monoxygenase"/>
</dbReference>
<keyword evidence="7 9" id="KW-0408">Iron</keyword>
<dbReference type="InterPro" id="IPR036396">
    <property type="entry name" value="Cyt_P450_sf"/>
</dbReference>
<comment type="similarity">
    <text evidence="3 10">Belongs to the cytochrome P450 family.</text>
</comment>
<dbReference type="KEGG" id="psq:PUNSTDRAFT_55727"/>
<evidence type="ECO:0000313" key="12">
    <source>
        <dbReference type="Proteomes" id="UP000054196"/>
    </source>
</evidence>
<dbReference type="GeneID" id="18884029"/>
<evidence type="ECO:0000256" key="2">
    <source>
        <dbReference type="ARBA" id="ARBA00005179"/>
    </source>
</evidence>
<evidence type="ECO:0000256" key="10">
    <source>
        <dbReference type="RuleBase" id="RU000461"/>
    </source>
</evidence>
<dbReference type="OMA" id="PMEMASQ"/>
<dbReference type="GO" id="GO:0020037">
    <property type="term" value="F:heme binding"/>
    <property type="evidence" value="ECO:0007669"/>
    <property type="project" value="InterPro"/>
</dbReference>
<dbReference type="PANTHER" id="PTHR24305">
    <property type="entry name" value="CYTOCHROME P450"/>
    <property type="match status" value="1"/>
</dbReference>
<protein>
    <submittedName>
        <fullName evidence="11">Cytochrome P450</fullName>
    </submittedName>
</protein>
<dbReference type="GO" id="GO:0004497">
    <property type="term" value="F:monooxygenase activity"/>
    <property type="evidence" value="ECO:0007669"/>
    <property type="project" value="UniProtKB-KW"/>
</dbReference>
<dbReference type="PANTHER" id="PTHR24305:SF166">
    <property type="entry name" value="CYTOCHROME P450 12A4, MITOCHONDRIAL-RELATED"/>
    <property type="match status" value="1"/>
</dbReference>
<evidence type="ECO:0000313" key="11">
    <source>
        <dbReference type="EMBL" id="EIN04147.1"/>
    </source>
</evidence>
<evidence type="ECO:0000256" key="6">
    <source>
        <dbReference type="ARBA" id="ARBA00023002"/>
    </source>
</evidence>
<dbReference type="SUPFAM" id="SSF48264">
    <property type="entry name" value="Cytochrome P450"/>
    <property type="match status" value="1"/>
</dbReference>
<dbReference type="EMBL" id="JH687556">
    <property type="protein sequence ID" value="EIN04147.1"/>
    <property type="molecule type" value="Genomic_DNA"/>
</dbReference>
<dbReference type="eggNOG" id="KOG0157">
    <property type="taxonomic scope" value="Eukaryota"/>
</dbReference>
<dbReference type="OrthoDB" id="1470350at2759"/>
<dbReference type="Gene3D" id="1.10.630.10">
    <property type="entry name" value="Cytochrome P450"/>
    <property type="match status" value="1"/>
</dbReference>
<feature type="binding site" description="axial binding residue" evidence="9">
    <location>
        <position position="372"/>
    </location>
    <ligand>
        <name>heme</name>
        <dbReference type="ChEBI" id="CHEBI:30413"/>
    </ligand>
    <ligandPart>
        <name>Fe</name>
        <dbReference type="ChEBI" id="CHEBI:18248"/>
    </ligandPart>
</feature>